<dbReference type="AlphaFoldDB" id="A0A482VMC6"/>
<evidence type="ECO:0000313" key="2">
    <source>
        <dbReference type="EMBL" id="RZC33806.1"/>
    </source>
</evidence>
<dbReference type="OrthoDB" id="6725237at2759"/>
<proteinExistence type="predicted"/>
<evidence type="ECO:0000313" key="3">
    <source>
        <dbReference type="Proteomes" id="UP000292052"/>
    </source>
</evidence>
<feature type="domain" description="CCHC-type" evidence="1">
    <location>
        <begin position="145"/>
        <end position="161"/>
    </location>
</feature>
<dbReference type="STRING" id="1661398.A0A482VMC6"/>
<accession>A0A482VMC6</accession>
<keyword evidence="3" id="KW-1185">Reference proteome</keyword>
<feature type="domain" description="CCHC-type" evidence="1">
    <location>
        <begin position="173"/>
        <end position="189"/>
    </location>
</feature>
<dbReference type="SMART" id="SM00343">
    <property type="entry name" value="ZnF_C2HC"/>
    <property type="match status" value="2"/>
</dbReference>
<reference evidence="2 3" key="1">
    <citation type="submission" date="2017-03" db="EMBL/GenBank/DDBJ databases">
        <title>Genome of the blue death feigning beetle - Asbolus verrucosus.</title>
        <authorList>
            <person name="Rider S.D."/>
        </authorList>
    </citation>
    <scope>NUCLEOTIDE SEQUENCE [LARGE SCALE GENOMIC DNA]</scope>
    <source>
        <strain evidence="2">Butters</strain>
        <tissue evidence="2">Head and leg muscle</tissue>
    </source>
</reference>
<dbReference type="GO" id="GO:0008270">
    <property type="term" value="F:zinc ion binding"/>
    <property type="evidence" value="ECO:0007669"/>
    <property type="project" value="InterPro"/>
</dbReference>
<dbReference type="SUPFAM" id="SSF57756">
    <property type="entry name" value="Retrovirus zinc finger-like domains"/>
    <property type="match status" value="1"/>
</dbReference>
<feature type="non-terminal residue" evidence="2">
    <location>
        <position position="397"/>
    </location>
</feature>
<dbReference type="CDD" id="cd00303">
    <property type="entry name" value="retropepsin_like"/>
    <property type="match status" value="1"/>
</dbReference>
<sequence>GLARVWYDGLSTNRFAWVEWQEMLKKTFPSKERFSERFYDAANYKAGTGQDWANTFNLSDEQIVDCLMAGITGKQIQLSLRATNSKTFVELTQHVANFSRTLESDRTGLPSTSTENQLRPEKRHNWSITRNNADPKRFKGKSCLKRFTCGEVGHKRSECSMRGREDFIKRNINCTYCHKPGHQENACRKKMKTAEKTKFVNAVESTKQLTVYHKSAKINSHTIACFVDLGSESILLRKSVASKLKIKQEPLLHAVESACSIRVRPKFQCKVTLTIDSVSIETTLYIVEDNDIRYDLLVGHNFTEYPSVLIIKTQKCLQITKLPTGTQVPLRSRFDINRFAEEKEKRTIQCGEITPSQKEQLCKLLADYSDRFINKLSELGKTATVSMKIECLSDKPV</sequence>
<dbReference type="SMR" id="A0A482VMC6"/>
<dbReference type="Gene3D" id="4.10.60.10">
    <property type="entry name" value="Zinc finger, CCHC-type"/>
    <property type="match status" value="1"/>
</dbReference>
<gene>
    <name evidence="2" type="ORF">BDFB_014258</name>
</gene>
<dbReference type="EMBL" id="QDEB01085527">
    <property type="protein sequence ID" value="RZC33806.1"/>
    <property type="molecule type" value="Genomic_DNA"/>
</dbReference>
<protein>
    <submittedName>
        <fullName evidence="2">Gag-asp proteas domain containing protein</fullName>
    </submittedName>
</protein>
<evidence type="ECO:0000259" key="1">
    <source>
        <dbReference type="SMART" id="SM00343"/>
    </source>
</evidence>
<feature type="non-terminal residue" evidence="2">
    <location>
        <position position="1"/>
    </location>
</feature>
<dbReference type="GO" id="GO:0003676">
    <property type="term" value="F:nucleic acid binding"/>
    <property type="evidence" value="ECO:0007669"/>
    <property type="project" value="InterPro"/>
</dbReference>
<dbReference type="Proteomes" id="UP000292052">
    <property type="component" value="Unassembled WGS sequence"/>
</dbReference>
<dbReference type="InterPro" id="IPR001878">
    <property type="entry name" value="Znf_CCHC"/>
</dbReference>
<dbReference type="InterPro" id="IPR036875">
    <property type="entry name" value="Znf_CCHC_sf"/>
</dbReference>
<name>A0A482VMC6_ASBVE</name>
<dbReference type="InterPro" id="IPR021109">
    <property type="entry name" value="Peptidase_aspartic_dom_sf"/>
</dbReference>
<comment type="caution">
    <text evidence="2">The sequence shown here is derived from an EMBL/GenBank/DDBJ whole genome shotgun (WGS) entry which is preliminary data.</text>
</comment>
<organism evidence="2 3">
    <name type="scientific">Asbolus verrucosus</name>
    <name type="common">Desert ironclad beetle</name>
    <dbReference type="NCBI Taxonomy" id="1661398"/>
    <lineage>
        <taxon>Eukaryota</taxon>
        <taxon>Metazoa</taxon>
        <taxon>Ecdysozoa</taxon>
        <taxon>Arthropoda</taxon>
        <taxon>Hexapoda</taxon>
        <taxon>Insecta</taxon>
        <taxon>Pterygota</taxon>
        <taxon>Neoptera</taxon>
        <taxon>Endopterygota</taxon>
        <taxon>Coleoptera</taxon>
        <taxon>Polyphaga</taxon>
        <taxon>Cucujiformia</taxon>
        <taxon>Tenebrionidae</taxon>
        <taxon>Pimeliinae</taxon>
        <taxon>Asbolus</taxon>
    </lineage>
</organism>
<dbReference type="Gene3D" id="2.40.70.10">
    <property type="entry name" value="Acid Proteases"/>
    <property type="match status" value="1"/>
</dbReference>